<keyword evidence="2" id="KW-1185">Reference proteome</keyword>
<sequence length="296" mass="32705">MKTIYLSLFTLFTSLIAYSQDKLYKKGGEVVEVKVLEVGTGEVKYKLFSDPDGPAYAVDRDQLIKIVYKDGRTEIYQSSLKDPALYADQAKSAIKINFLSPLLGYTQLNFEHSIRPGRSYEIGLGIIGLGKQEKIEYYDPATNSSQTIHKNAAGVYLNGGYKFMRLPDFVRGGTKYTHVLQGFYAKPEIISGVYSQNVIAYLNKDATSSIGPTKETVAFGGLILNLGKQWILGELLTLDIYGGVGYAIDNQDSNTDNEYYSEPGYHYGLITNENSGLGITGGIKLGLLINKKHKVN</sequence>
<evidence type="ECO:0000313" key="2">
    <source>
        <dbReference type="Proteomes" id="UP000466586"/>
    </source>
</evidence>
<dbReference type="EMBL" id="WVHT01000001">
    <property type="protein sequence ID" value="MXV49471.1"/>
    <property type="molecule type" value="Genomic_DNA"/>
</dbReference>
<name>A0A7K1Y540_9SPHI</name>
<reference evidence="1 2" key="1">
    <citation type="submission" date="2019-11" db="EMBL/GenBank/DDBJ databases">
        <title>Pedobacter sp. HMF7647 Genome sequencing and assembly.</title>
        <authorList>
            <person name="Kang H."/>
            <person name="Kim H."/>
            <person name="Joh K."/>
        </authorList>
    </citation>
    <scope>NUCLEOTIDE SEQUENCE [LARGE SCALE GENOMIC DNA]</scope>
    <source>
        <strain evidence="1 2">HMF7647</strain>
    </source>
</reference>
<accession>A0A7K1Y540</accession>
<dbReference type="AlphaFoldDB" id="A0A7K1Y540"/>
<organism evidence="1 2">
    <name type="scientific">Hufsiella arboris</name>
    <dbReference type="NCBI Taxonomy" id="2695275"/>
    <lineage>
        <taxon>Bacteria</taxon>
        <taxon>Pseudomonadati</taxon>
        <taxon>Bacteroidota</taxon>
        <taxon>Sphingobacteriia</taxon>
        <taxon>Sphingobacteriales</taxon>
        <taxon>Sphingobacteriaceae</taxon>
        <taxon>Hufsiella</taxon>
    </lineage>
</organism>
<gene>
    <name evidence="1" type="ORF">GS399_00685</name>
</gene>
<protein>
    <recommendedName>
        <fullName evidence="3">DUF3575 domain-containing protein</fullName>
    </recommendedName>
</protein>
<dbReference type="Proteomes" id="UP000466586">
    <property type="component" value="Unassembled WGS sequence"/>
</dbReference>
<evidence type="ECO:0008006" key="3">
    <source>
        <dbReference type="Google" id="ProtNLM"/>
    </source>
</evidence>
<dbReference type="RefSeq" id="WP_160842583.1">
    <property type="nucleotide sequence ID" value="NZ_WVHT01000001.1"/>
</dbReference>
<proteinExistence type="predicted"/>
<comment type="caution">
    <text evidence="1">The sequence shown here is derived from an EMBL/GenBank/DDBJ whole genome shotgun (WGS) entry which is preliminary data.</text>
</comment>
<evidence type="ECO:0000313" key="1">
    <source>
        <dbReference type="EMBL" id="MXV49471.1"/>
    </source>
</evidence>